<dbReference type="Proteomes" id="UP000050794">
    <property type="component" value="Unassembled WGS sequence"/>
</dbReference>
<evidence type="ECO:0000313" key="3">
    <source>
        <dbReference type="WBParaSite" id="TCNE_0000402401-mRNA-1"/>
    </source>
</evidence>
<protein>
    <submittedName>
        <fullName evidence="1 3">Uncharacterized protein</fullName>
    </submittedName>
</protein>
<gene>
    <name evidence="1" type="ORF">TCNE_LOCUS4025</name>
</gene>
<sequence>MLEGKCRLWMEVRMLPKCVRLQPFNVQQSLELDCEKLPTLDICRHGQLVASNVILSADFSNNVFLILFWPSMPKADGAT</sequence>
<name>A0A183U6A4_TOXCA</name>
<proteinExistence type="predicted"/>
<dbReference type="EMBL" id="UYWY01006037">
    <property type="protein sequence ID" value="VDM29742.1"/>
    <property type="molecule type" value="Genomic_DNA"/>
</dbReference>
<accession>A0A183U6A4</accession>
<reference evidence="3" key="1">
    <citation type="submission" date="2016-06" db="UniProtKB">
        <authorList>
            <consortium name="WormBaseParasite"/>
        </authorList>
    </citation>
    <scope>IDENTIFICATION</scope>
</reference>
<keyword evidence="2" id="KW-1185">Reference proteome</keyword>
<organism evidence="2 3">
    <name type="scientific">Toxocara canis</name>
    <name type="common">Canine roundworm</name>
    <dbReference type="NCBI Taxonomy" id="6265"/>
    <lineage>
        <taxon>Eukaryota</taxon>
        <taxon>Metazoa</taxon>
        <taxon>Ecdysozoa</taxon>
        <taxon>Nematoda</taxon>
        <taxon>Chromadorea</taxon>
        <taxon>Rhabditida</taxon>
        <taxon>Spirurina</taxon>
        <taxon>Ascaridomorpha</taxon>
        <taxon>Ascaridoidea</taxon>
        <taxon>Toxocaridae</taxon>
        <taxon>Toxocara</taxon>
    </lineage>
</organism>
<dbReference type="AlphaFoldDB" id="A0A183U6A4"/>
<reference evidence="1 2" key="2">
    <citation type="submission" date="2018-11" db="EMBL/GenBank/DDBJ databases">
        <authorList>
            <consortium name="Pathogen Informatics"/>
        </authorList>
    </citation>
    <scope>NUCLEOTIDE SEQUENCE [LARGE SCALE GENOMIC DNA]</scope>
</reference>
<evidence type="ECO:0000313" key="1">
    <source>
        <dbReference type="EMBL" id="VDM29742.1"/>
    </source>
</evidence>
<dbReference type="WBParaSite" id="TCNE_0000402401-mRNA-1">
    <property type="protein sequence ID" value="TCNE_0000402401-mRNA-1"/>
    <property type="gene ID" value="TCNE_0000402401"/>
</dbReference>
<evidence type="ECO:0000313" key="2">
    <source>
        <dbReference type="Proteomes" id="UP000050794"/>
    </source>
</evidence>